<dbReference type="EMBL" id="CP002086">
    <property type="protein sequence ID" value="ADJ29542.1"/>
    <property type="molecule type" value="Genomic_DNA"/>
</dbReference>
<dbReference type="eggNOG" id="COG4409">
    <property type="taxonomic scope" value="Bacteria"/>
</dbReference>
<feature type="signal peptide" evidence="1">
    <location>
        <begin position="1"/>
        <end position="25"/>
    </location>
</feature>
<dbReference type="SUPFAM" id="SSF50939">
    <property type="entry name" value="Sialidases"/>
    <property type="match status" value="1"/>
</dbReference>
<protein>
    <submittedName>
        <fullName evidence="2">BNR repeat-containing protein</fullName>
    </submittedName>
</protein>
<proteinExistence type="predicted"/>
<evidence type="ECO:0000313" key="2">
    <source>
        <dbReference type="EMBL" id="ADJ29542.1"/>
    </source>
</evidence>
<dbReference type="Gene3D" id="2.120.10.10">
    <property type="match status" value="1"/>
</dbReference>
<dbReference type="Proteomes" id="UP000000393">
    <property type="component" value="Chromosome"/>
</dbReference>
<organism evidence="2 3">
    <name type="scientific">Nitrosococcus watsoni (strain C-113)</name>
    <dbReference type="NCBI Taxonomy" id="105559"/>
    <lineage>
        <taxon>Bacteria</taxon>
        <taxon>Pseudomonadati</taxon>
        <taxon>Pseudomonadota</taxon>
        <taxon>Gammaproteobacteria</taxon>
        <taxon>Chromatiales</taxon>
        <taxon>Chromatiaceae</taxon>
        <taxon>Nitrosococcus</taxon>
    </lineage>
</organism>
<name>D8KAW5_NITWC</name>
<evidence type="ECO:0000256" key="1">
    <source>
        <dbReference type="SAM" id="SignalP"/>
    </source>
</evidence>
<reference evidence="2 3" key="1">
    <citation type="submission" date="2010-06" db="EMBL/GenBank/DDBJ databases">
        <title>Complete sequence of chromosome of Nitrosococcus watsoni C-113.</title>
        <authorList>
            <consortium name="US DOE Joint Genome Institute"/>
            <person name="Lucas S."/>
            <person name="Copeland A."/>
            <person name="Lapidus A."/>
            <person name="Cheng J.-F."/>
            <person name="Bruce D."/>
            <person name="Goodwin L."/>
            <person name="Pitluck S."/>
            <person name="Malfatti S.A."/>
            <person name="Chain P.S.G."/>
            <person name="Land M."/>
            <person name="Hauser L."/>
            <person name="Kyrpides N."/>
            <person name="Ivanova N."/>
            <person name="Cambell M.A."/>
            <person name="Heidelberg J.F."/>
            <person name="Klotz M.G."/>
            <person name="Woyke T."/>
        </authorList>
    </citation>
    <scope>NUCLEOTIDE SEQUENCE [LARGE SCALE GENOMIC DNA]</scope>
    <source>
        <strain evidence="2 3">C-113</strain>
    </source>
</reference>
<keyword evidence="3" id="KW-1185">Reference proteome</keyword>
<gene>
    <name evidence="2" type="ordered locus">Nwat_2777</name>
</gene>
<dbReference type="AlphaFoldDB" id="D8KAW5"/>
<sequence length="409" mass="44870">MKNFLRSCLRAMVLLWLMGYGGTMASASEMLVPEIETPTPVGSRQHQLNQTAQGQLLLSWVERGERGGQLRFAVLETGGWSTPQTVVAVRRKLAAAPVVLGLRNGALAAAWIVSTEQEDDPFGAELYLSRSTDGGGSWSKPLQPYSGEARIYDAQMSLAALDDGRLALVWTDQRHKPERYQLMAALLDTMGKPGPEIVLDKDVCSCCNTRTIAQGDTLWTAYRDHRGGEVRDIALVRWSSAGPSQANIVHDDQWVIEGCPSNGPAVARRDGLTMVSWFTAADGVGRVRTAFWPDGENHFGKPIEVDTHANGYVNALLLEDGSALVIWRGRAGLTEELRLAQVRQDGTVDHRTTLYRGDFPRWPNRHLSLTQVGDSVYVAWLDLEQAQIRLVKRPAPSAAAMAGDVVKAE</sequence>
<dbReference type="STRING" id="105559.Nwat_2777"/>
<evidence type="ECO:0000313" key="3">
    <source>
        <dbReference type="Proteomes" id="UP000000393"/>
    </source>
</evidence>
<dbReference type="HOGENOM" id="CLU_656626_0_0_6"/>
<accession>D8KAW5</accession>
<feature type="chain" id="PRO_5003116694" evidence="1">
    <location>
        <begin position="26"/>
        <end position="409"/>
    </location>
</feature>
<dbReference type="CDD" id="cd15482">
    <property type="entry name" value="Sialidase_non-viral"/>
    <property type="match status" value="1"/>
</dbReference>
<keyword evidence="1" id="KW-0732">Signal</keyword>
<dbReference type="KEGG" id="nwa:Nwat_2777"/>
<dbReference type="InterPro" id="IPR036278">
    <property type="entry name" value="Sialidase_sf"/>
</dbReference>